<dbReference type="RefSeq" id="WP_093951108.1">
    <property type="nucleotide sequence ID" value="NZ_NMUL01000034.1"/>
</dbReference>
<reference evidence="2" key="1">
    <citation type="submission" date="2017-07" db="EMBL/GenBank/DDBJ databases">
        <title>Comparative genome mining reveals phylogenetic distribution patterns of secondary metabolites in Amycolatopsis.</title>
        <authorList>
            <person name="Adamek M."/>
            <person name="Alanjary M."/>
            <person name="Sales-Ortells H."/>
            <person name="Goodfellow M."/>
            <person name="Bull A.T."/>
            <person name="Kalinowski J."/>
            <person name="Ziemert N."/>
        </authorList>
    </citation>
    <scope>NUCLEOTIDE SEQUENCE [LARGE SCALE GENOMIC DNA]</scope>
    <source>
        <strain evidence="2">H5</strain>
    </source>
</reference>
<dbReference type="Proteomes" id="UP000215199">
    <property type="component" value="Unassembled WGS sequence"/>
</dbReference>
<comment type="caution">
    <text evidence="1">The sequence shown here is derived from an EMBL/GenBank/DDBJ whole genome shotgun (WGS) entry which is preliminary data.</text>
</comment>
<keyword evidence="2" id="KW-1185">Reference proteome</keyword>
<evidence type="ECO:0000313" key="1">
    <source>
        <dbReference type="EMBL" id="OXM63297.1"/>
    </source>
</evidence>
<dbReference type="AlphaFoldDB" id="A0A229SVX5"/>
<gene>
    <name evidence="1" type="ORF">CF165_30840</name>
</gene>
<evidence type="ECO:0000313" key="2">
    <source>
        <dbReference type="Proteomes" id="UP000215199"/>
    </source>
</evidence>
<organism evidence="1 2">
    <name type="scientific">Amycolatopsis vastitatis</name>
    <dbReference type="NCBI Taxonomy" id="1905142"/>
    <lineage>
        <taxon>Bacteria</taxon>
        <taxon>Bacillati</taxon>
        <taxon>Actinomycetota</taxon>
        <taxon>Actinomycetes</taxon>
        <taxon>Pseudonocardiales</taxon>
        <taxon>Pseudonocardiaceae</taxon>
        <taxon>Amycolatopsis</taxon>
    </lineage>
</organism>
<dbReference type="EMBL" id="NMUL01000034">
    <property type="protein sequence ID" value="OXM63297.1"/>
    <property type="molecule type" value="Genomic_DNA"/>
</dbReference>
<protein>
    <submittedName>
        <fullName evidence="1">Uncharacterized protein</fullName>
    </submittedName>
</protein>
<dbReference type="OrthoDB" id="3690809at2"/>
<accession>A0A229SVX5</accession>
<name>A0A229SVX5_9PSEU</name>
<sequence length="207" mass="22385">MTTPELTDRTTVRSMALGDGGTEGHVAEMLTRIPRGGIAEAKLSGRRTLPQPAFRLLNSRILETALGFLDESLSEPLLAGLGKYQALTKAAQDTLSQPRKPEVMVTLIDPYEIKSLQQPSVGLVVDDTEIARVTFEISLVFGMFETAVAVRRGAIESVVAGACSLAVTLSLVGWHEPLLKRQGQFRVRLRVDPPVPIPVPGRPPRGP</sequence>
<proteinExistence type="predicted"/>